<dbReference type="PANTHER" id="PTHR46943">
    <property type="entry name" value="PENTRAXIN-RELATED PROTEIN PTX3"/>
    <property type="match status" value="1"/>
</dbReference>
<proteinExistence type="predicted"/>
<gene>
    <name evidence="5" type="ORF">GCM10009680_61270</name>
</gene>
<accession>A0ABN2IV59</accession>
<keyword evidence="1" id="KW-0732">Signal</keyword>
<feature type="domain" description="LamG-like jellyroll fold" evidence="4">
    <location>
        <begin position="1048"/>
        <end position="1219"/>
    </location>
</feature>
<organism evidence="5 6">
    <name type="scientific">Streptomyces yatensis</name>
    <dbReference type="NCBI Taxonomy" id="155177"/>
    <lineage>
        <taxon>Bacteria</taxon>
        <taxon>Bacillati</taxon>
        <taxon>Actinomycetota</taxon>
        <taxon>Actinomycetes</taxon>
        <taxon>Kitasatosporales</taxon>
        <taxon>Streptomycetaceae</taxon>
        <taxon>Streptomyces</taxon>
        <taxon>Streptomyces violaceusniger group</taxon>
    </lineage>
</organism>
<name>A0ABN2IV59_9ACTN</name>
<feature type="domain" description="LamG-like jellyroll fold" evidence="4">
    <location>
        <begin position="816"/>
        <end position="969"/>
    </location>
</feature>
<dbReference type="Gene3D" id="2.60.120.200">
    <property type="match status" value="2"/>
</dbReference>
<dbReference type="Pfam" id="PF13385">
    <property type="entry name" value="Laminin_G_3"/>
    <property type="match status" value="2"/>
</dbReference>
<keyword evidence="6" id="KW-1185">Reference proteome</keyword>
<protein>
    <submittedName>
        <fullName evidence="5">LamG domain-containing protein</fullName>
    </submittedName>
</protein>
<sequence>MRDGGMSAARRTVAGASAAAIVAVSLVLLPVAPAGALPVAQALSASERAVATGEPVEVTAQRAEYSQTFANPDGTFTLEQSSVPQRVRADDGSWRDVDTTLERRSDGSVGPKSVVVDLAFSGGGDAKDLLRLGTAGKTIRLSWPGRQLPAPRLDGSTATYPDVLDGVDLQLTATAEGYRQVLVVRTAQAATNPDLEQIKLSVSGVGLEAAPGAGGGLRAMDDDGNAVFKGPAGQMWDSAGGAEGLAADGPKVPKARVTTAPDERGPQTRPGDGDASAVLPVTVRDGAVIVKPDLGLLRGGKTVYPVYIDPPVGLGASERTKLSSDGDRFWQFDGSLGVGKCGSANGYSCGAGYVDRMYFEFAPSKLVGKYVLDATFRAHETWSFDCDPHWVDLERTDNISEGTRWPGPKQLDQMGDRYVSAGRGKNCSPEQPDAWIEFNDNPDESDENLASTVRSFADGKISRLTLMLRAKDESDATAWKRFEDNATLKVTYVPRPGVPTSVGVIPGDGTSGYCKTSSSDPLVVTRKDPMVQARVQTRTQPKSGEDKGSLQAEFWMERKQDDGAWDKVWSGYRPDSGWDPDGTLEKMRTTDRADGGLYRYKARTQSHWAYSGKSGDLFSSYSSWCYLKIDSTAPKAPQITAGKPYTECLPNQCVGMGGPGVAGTFSVKPNAVDTDITGYRWRLLTTTAANTKQSAGARVTLNVTPPLSGTQVLSVEAKDVRNRWGTPAEFTFAVAPAAGPVGRWHFADGAPGSGVTKAVDSATEGTRHDATLHDEAGTGWSTFGRRGDADYSLWLNDSSATSGYAATSTAAVNTQDSFTVSTWAYLTDSTENRVVLTEPGEDGSGFTLYYSSTYKKWIFNRTDKDRNDPTYIRSFANAQNPPLKVWTHLAGVFDTKGDTDKSNDTIQLFVNGRPQGDPVVLSKAAAGYEPWTANRGLQFGRSKVGGTYGEYFHGRIDETALWQRVLTTEEIRTEARLMGSEAPPNELVAMWDASAAKGTEITEGTPYPAAAMKLSSTGATLNEDDNALLLDGTSGYASTTGPVLDENGSFTASARVRLDSAKLSGKPIGYEAQVTGQRTGTESSWALWVTKPAEDTYRWRFTRTSVDGTGKATQSASVPGEENAELDTWVQVTGVFDAQEAREWTDPDDPEKTETRYGKVHLYVGDSDQEPLDRAGFTAEQQGTGELALGRGTGGGSTAHYLPGAVEELRIWAGAMSAEQVRSQVLDAGPLENS</sequence>
<comment type="caution">
    <text evidence="5">The sequence shown here is derived from an EMBL/GenBank/DDBJ whole genome shotgun (WGS) entry which is preliminary data.</text>
</comment>
<dbReference type="InterPro" id="IPR042837">
    <property type="entry name" value="PTX3"/>
</dbReference>
<evidence type="ECO:0000313" key="5">
    <source>
        <dbReference type="EMBL" id="GAA1712020.1"/>
    </source>
</evidence>
<dbReference type="SMART" id="SM00560">
    <property type="entry name" value="LamGL"/>
    <property type="match status" value="2"/>
</dbReference>
<dbReference type="PANTHER" id="PTHR46943:SF1">
    <property type="entry name" value="PENTRAXIN-RELATED PROTEIN PTX3"/>
    <property type="match status" value="1"/>
</dbReference>
<evidence type="ECO:0000313" key="6">
    <source>
        <dbReference type="Proteomes" id="UP001499947"/>
    </source>
</evidence>
<reference evidence="5 6" key="1">
    <citation type="journal article" date="2019" name="Int. J. Syst. Evol. Microbiol.">
        <title>The Global Catalogue of Microorganisms (GCM) 10K type strain sequencing project: providing services to taxonomists for standard genome sequencing and annotation.</title>
        <authorList>
            <consortium name="The Broad Institute Genomics Platform"/>
            <consortium name="The Broad Institute Genome Sequencing Center for Infectious Disease"/>
            <person name="Wu L."/>
            <person name="Ma J."/>
        </authorList>
    </citation>
    <scope>NUCLEOTIDE SEQUENCE [LARGE SCALE GENOMIC DNA]</scope>
    <source>
        <strain evidence="5 6">JCM 13244</strain>
    </source>
</reference>
<keyword evidence="2" id="KW-1015">Disulfide bond</keyword>
<dbReference type="Proteomes" id="UP001499947">
    <property type="component" value="Unassembled WGS sequence"/>
</dbReference>
<evidence type="ECO:0000256" key="2">
    <source>
        <dbReference type="ARBA" id="ARBA00023157"/>
    </source>
</evidence>
<dbReference type="InterPro" id="IPR006558">
    <property type="entry name" value="LamG-like"/>
</dbReference>
<evidence type="ECO:0000256" key="1">
    <source>
        <dbReference type="ARBA" id="ARBA00022729"/>
    </source>
</evidence>
<evidence type="ECO:0000259" key="4">
    <source>
        <dbReference type="SMART" id="SM00560"/>
    </source>
</evidence>
<dbReference type="EMBL" id="BAAALR010000071">
    <property type="protein sequence ID" value="GAA1712020.1"/>
    <property type="molecule type" value="Genomic_DNA"/>
</dbReference>
<dbReference type="SUPFAM" id="SSF49899">
    <property type="entry name" value="Concanavalin A-like lectins/glucanases"/>
    <property type="match status" value="2"/>
</dbReference>
<evidence type="ECO:0000256" key="3">
    <source>
        <dbReference type="SAM" id="MobiDB-lite"/>
    </source>
</evidence>
<dbReference type="InterPro" id="IPR013320">
    <property type="entry name" value="ConA-like_dom_sf"/>
</dbReference>
<feature type="region of interest" description="Disordered" evidence="3">
    <location>
        <begin position="238"/>
        <end position="277"/>
    </location>
</feature>